<dbReference type="Proteomes" id="UP000238375">
    <property type="component" value="Unassembled WGS sequence"/>
</dbReference>
<dbReference type="InterPro" id="IPR049756">
    <property type="entry name" value="PlcA-like_dom"/>
</dbReference>
<sequence>MALLLTSRLGWTYNYNEHKAIGNAAMSEVVNRMMGKGYFVDSLTAAQFLATQLHLRYDAQHQEWLFEELSVSPNTISYGDLNGLSGDHESNPLEMSEQLSYNNSVLNRIVQLQIQYGQQFLSGAPDKQLLNTDFQYGLLALTNFNHFYAYGKSLTWHLQTVDRQDIVDLLNPENTERVFSALKKQNSIRMYVTLHAVAIQLAQQAGQFAHQQQADKARLYLFYAVLYNAFADHFVEDMCAAGHMVVKRSLAGGITNNKALHDFYNRIGLQVVNLQGTTWKTNGDGFLNIPENKWQTARSFALLTKVPVTVKYQRAIEVVSQSLFEVMDAYFDATRTGSATFLQTIPDSPKRHQADQRETFYITHFGALSLVPLPLDSDIARYFPTDIRKKELIQLNRIPYYRNYARSRVANSLIVGFGQVRDINNTDDFLPYGVFDTRIIIGSKHYNYHDRARKRGTFDTWRGLTAAFAYGQPLYTLIPETTERPQPFYQIKGGVNLTGDLWLTRNTYVGLHSYLESGLFLQNGKPHWLVSPSVGIQFLPFVGTWAGTLPKIASKIVQLIVSQKWIASYQLISGRPSQLVIQSEFDISL</sequence>
<dbReference type="EMBL" id="PVTE01000018">
    <property type="protein sequence ID" value="PRY34161.1"/>
    <property type="molecule type" value="Genomic_DNA"/>
</dbReference>
<accession>A0A2T0SL71</accession>
<proteinExistence type="predicted"/>
<evidence type="ECO:0000313" key="1">
    <source>
        <dbReference type="EMBL" id="PRY34161.1"/>
    </source>
</evidence>
<organism evidence="1 2">
    <name type="scientific">Spirosoma oryzae</name>
    <dbReference type="NCBI Taxonomy" id="1469603"/>
    <lineage>
        <taxon>Bacteria</taxon>
        <taxon>Pseudomonadati</taxon>
        <taxon>Bacteroidota</taxon>
        <taxon>Cytophagia</taxon>
        <taxon>Cytophagales</taxon>
        <taxon>Cytophagaceae</taxon>
        <taxon>Spirosoma</taxon>
    </lineage>
</organism>
<protein>
    <submittedName>
        <fullName evidence="1">Uncharacterized protein</fullName>
    </submittedName>
</protein>
<dbReference type="CDD" id="cd22893">
    <property type="entry name" value="PlcA-like"/>
    <property type="match status" value="1"/>
</dbReference>
<reference evidence="1 2" key="1">
    <citation type="submission" date="2018-03" db="EMBL/GenBank/DDBJ databases">
        <title>Genomic Encyclopedia of Archaeal and Bacterial Type Strains, Phase II (KMG-II): from individual species to whole genera.</title>
        <authorList>
            <person name="Goeker M."/>
        </authorList>
    </citation>
    <scope>NUCLEOTIDE SEQUENCE [LARGE SCALE GENOMIC DNA]</scope>
    <source>
        <strain evidence="1 2">DSM 28354</strain>
    </source>
</reference>
<dbReference type="AlphaFoldDB" id="A0A2T0SL71"/>
<evidence type="ECO:0000313" key="2">
    <source>
        <dbReference type="Proteomes" id="UP000238375"/>
    </source>
</evidence>
<keyword evidence="2" id="KW-1185">Reference proteome</keyword>
<gene>
    <name evidence="1" type="ORF">CLV58_11832</name>
</gene>
<dbReference type="RefSeq" id="WP_106139452.1">
    <property type="nucleotide sequence ID" value="NZ_PVTE01000018.1"/>
</dbReference>
<dbReference type="OrthoDB" id="737780at2"/>
<name>A0A2T0SL71_9BACT</name>
<comment type="caution">
    <text evidence="1">The sequence shown here is derived from an EMBL/GenBank/DDBJ whole genome shotgun (WGS) entry which is preliminary data.</text>
</comment>